<protein>
    <submittedName>
        <fullName evidence="2">Polysaccharide pyruvyl transferase family protein</fullName>
    </submittedName>
</protein>
<dbReference type="Proteomes" id="UP001595818">
    <property type="component" value="Unassembled WGS sequence"/>
</dbReference>
<dbReference type="Pfam" id="PF04230">
    <property type="entry name" value="PS_pyruv_trans"/>
    <property type="match status" value="1"/>
</dbReference>
<proteinExistence type="predicted"/>
<evidence type="ECO:0000313" key="3">
    <source>
        <dbReference type="Proteomes" id="UP001595818"/>
    </source>
</evidence>
<dbReference type="PANTHER" id="PTHR36836">
    <property type="entry name" value="COLANIC ACID BIOSYNTHESIS PROTEIN WCAK"/>
    <property type="match status" value="1"/>
</dbReference>
<dbReference type="InterPro" id="IPR007345">
    <property type="entry name" value="Polysacch_pyruvyl_Trfase"/>
</dbReference>
<sequence>MMIEIKGVGTKNKGAHLLLLAILHEFAKRGMKADFCAAPGFGMNAIAASQHGMQLKAGLKSKKNSWKSILQLLTKKRRGNQGSIKDHEIDLVLDASGFAYGDFWGHMKPLQRMDNVINGKVRPDVKTILLPQALGPFNDAYVRSAFQKVVNKVDLIFARDEQSLDHLTNHFEDKSKFLLGPDFTNLLEVEGKEEYPEGNIAIIPNYKMNGEGYENYLGFLKNSIAYLIKKKKKRPYFLIHEGVQDRAIAVKLNQDLQINLPIIMEENPLDIKRRIKSCELVIVSRFHGLVSALCQGIPVVSTSWSHKYRMLLKDYKQEESLFDINNYKMGDLEKLIEARLGVSKAEYYHQQKDIILTQKERATLMWDKVFELIHAK</sequence>
<dbReference type="EMBL" id="JBHSJJ010000003">
    <property type="protein sequence ID" value="MFC4871566.1"/>
    <property type="molecule type" value="Genomic_DNA"/>
</dbReference>
<reference evidence="3" key="1">
    <citation type="journal article" date="2019" name="Int. J. Syst. Evol. Microbiol.">
        <title>The Global Catalogue of Microorganisms (GCM) 10K type strain sequencing project: providing services to taxonomists for standard genome sequencing and annotation.</title>
        <authorList>
            <consortium name="The Broad Institute Genomics Platform"/>
            <consortium name="The Broad Institute Genome Sequencing Center for Infectious Disease"/>
            <person name="Wu L."/>
            <person name="Ma J."/>
        </authorList>
    </citation>
    <scope>NUCLEOTIDE SEQUENCE [LARGE SCALE GENOMIC DNA]</scope>
    <source>
        <strain evidence="3">CGMCC 4.7466</strain>
    </source>
</reference>
<evidence type="ECO:0000259" key="1">
    <source>
        <dbReference type="Pfam" id="PF04230"/>
    </source>
</evidence>
<dbReference type="PANTHER" id="PTHR36836:SF1">
    <property type="entry name" value="COLANIC ACID BIOSYNTHESIS PROTEIN WCAK"/>
    <property type="match status" value="1"/>
</dbReference>
<accession>A0ABV9SZ39</accession>
<comment type="caution">
    <text evidence="2">The sequence shown here is derived from an EMBL/GenBank/DDBJ whole genome shotgun (WGS) entry which is preliminary data.</text>
</comment>
<keyword evidence="3" id="KW-1185">Reference proteome</keyword>
<feature type="domain" description="Polysaccharide pyruvyl transferase" evidence="1">
    <location>
        <begin position="12"/>
        <end position="306"/>
    </location>
</feature>
<organism evidence="2 3">
    <name type="scientific">Negadavirga shengliensis</name>
    <dbReference type="NCBI Taxonomy" id="1389218"/>
    <lineage>
        <taxon>Bacteria</taxon>
        <taxon>Pseudomonadati</taxon>
        <taxon>Bacteroidota</taxon>
        <taxon>Cytophagia</taxon>
        <taxon>Cytophagales</taxon>
        <taxon>Cyclobacteriaceae</taxon>
        <taxon>Negadavirga</taxon>
    </lineage>
</organism>
<name>A0ABV9SZ39_9BACT</name>
<keyword evidence="2" id="KW-0808">Transferase</keyword>
<dbReference type="RefSeq" id="WP_377063144.1">
    <property type="nucleotide sequence ID" value="NZ_JBHSJJ010000003.1"/>
</dbReference>
<gene>
    <name evidence="2" type="ORF">ACFPFU_07700</name>
</gene>
<dbReference type="GO" id="GO:0016740">
    <property type="term" value="F:transferase activity"/>
    <property type="evidence" value="ECO:0007669"/>
    <property type="project" value="UniProtKB-KW"/>
</dbReference>
<evidence type="ECO:0000313" key="2">
    <source>
        <dbReference type="EMBL" id="MFC4871566.1"/>
    </source>
</evidence>